<keyword evidence="3 8" id="KW-0813">Transport</keyword>
<comment type="similarity">
    <text evidence="2 8">Belongs to the lactate permease family.</text>
</comment>
<feature type="transmembrane region" description="Helical" evidence="8">
    <location>
        <begin position="512"/>
        <end position="533"/>
    </location>
</feature>
<feature type="transmembrane region" description="Helical" evidence="8">
    <location>
        <begin position="198"/>
        <end position="215"/>
    </location>
</feature>
<protein>
    <recommendedName>
        <fullName evidence="8">L-lactate permease</fullName>
    </recommendedName>
</protein>
<dbReference type="InterPro" id="IPR003804">
    <property type="entry name" value="Lactate_perm"/>
</dbReference>
<evidence type="ECO:0000256" key="3">
    <source>
        <dbReference type="ARBA" id="ARBA00022448"/>
    </source>
</evidence>
<feature type="transmembrane region" description="Helical" evidence="8">
    <location>
        <begin position="388"/>
        <end position="405"/>
    </location>
</feature>
<feature type="transmembrane region" description="Helical" evidence="8">
    <location>
        <begin position="299"/>
        <end position="320"/>
    </location>
</feature>
<reference evidence="11 12" key="1">
    <citation type="submission" date="2020-04" db="EMBL/GenBank/DDBJ databases">
        <title>Description of novel Gluconacetobacter.</title>
        <authorList>
            <person name="Sombolestani A."/>
        </authorList>
    </citation>
    <scope>NUCLEOTIDE SEQUENCE [LARGE SCALE GENOMIC DNA]</scope>
    <source>
        <strain evidence="10 11">LMG 1728</strain>
        <strain evidence="9 12">LMG 1731</strain>
    </source>
</reference>
<dbReference type="Proteomes" id="UP000540490">
    <property type="component" value="Unassembled WGS sequence"/>
</dbReference>
<gene>
    <name evidence="10" type="ORF">HLH25_18280</name>
    <name evidence="9" type="ORF">HLH26_18095</name>
</gene>
<dbReference type="GO" id="GO:0015295">
    <property type="term" value="F:solute:proton symporter activity"/>
    <property type="evidence" value="ECO:0007669"/>
    <property type="project" value="TreeGrafter"/>
</dbReference>
<feature type="transmembrane region" description="Helical" evidence="8">
    <location>
        <begin position="115"/>
        <end position="135"/>
    </location>
</feature>
<dbReference type="GO" id="GO:0015129">
    <property type="term" value="F:lactate transmembrane transporter activity"/>
    <property type="evidence" value="ECO:0007669"/>
    <property type="project" value="UniProtKB-UniRule"/>
</dbReference>
<accession>A0A7W4INZ2</accession>
<keyword evidence="4" id="KW-1003">Cell membrane</keyword>
<feature type="transmembrane region" description="Helical" evidence="8">
    <location>
        <begin position="170"/>
        <end position="192"/>
    </location>
</feature>
<dbReference type="RefSeq" id="WP_182975429.1">
    <property type="nucleotide sequence ID" value="NZ_JABEQN010000031.1"/>
</dbReference>
<dbReference type="EMBL" id="JABEQN010000031">
    <property type="protein sequence ID" value="MBB2195542.1"/>
    <property type="molecule type" value="Genomic_DNA"/>
</dbReference>
<dbReference type="AlphaFoldDB" id="A0A7W4INZ2"/>
<dbReference type="PANTHER" id="PTHR30003:SF0">
    <property type="entry name" value="GLYCOLATE PERMEASE GLCA-RELATED"/>
    <property type="match status" value="1"/>
</dbReference>
<evidence type="ECO:0000256" key="6">
    <source>
        <dbReference type="ARBA" id="ARBA00022989"/>
    </source>
</evidence>
<evidence type="ECO:0000313" key="11">
    <source>
        <dbReference type="Proteomes" id="UP000540490"/>
    </source>
</evidence>
<proteinExistence type="inferred from homology"/>
<evidence type="ECO:0000313" key="9">
    <source>
        <dbReference type="EMBL" id="MBB2166405.1"/>
    </source>
</evidence>
<dbReference type="PANTHER" id="PTHR30003">
    <property type="entry name" value="L-LACTATE PERMEASE"/>
    <property type="match status" value="1"/>
</dbReference>
<dbReference type="NCBIfam" id="TIGR00795">
    <property type="entry name" value="lctP"/>
    <property type="match status" value="1"/>
</dbReference>
<feature type="transmembrane region" description="Helical" evidence="8">
    <location>
        <begin position="41"/>
        <end position="60"/>
    </location>
</feature>
<comment type="subcellular location">
    <subcellularLocation>
        <location evidence="8">Cell inner membrane</location>
        <topology evidence="8">Multi-pass membrane protein</topology>
    </subcellularLocation>
    <subcellularLocation>
        <location evidence="1">Cell membrane</location>
        <topology evidence="1">Multi-pass membrane protein</topology>
    </subcellularLocation>
</comment>
<dbReference type="Pfam" id="PF02652">
    <property type="entry name" value="Lactate_perm"/>
    <property type="match status" value="1"/>
</dbReference>
<keyword evidence="11" id="KW-1185">Reference proteome</keyword>
<evidence type="ECO:0000256" key="7">
    <source>
        <dbReference type="ARBA" id="ARBA00023136"/>
    </source>
</evidence>
<evidence type="ECO:0000313" key="10">
    <source>
        <dbReference type="EMBL" id="MBB2195542.1"/>
    </source>
</evidence>
<evidence type="ECO:0000256" key="2">
    <source>
        <dbReference type="ARBA" id="ARBA00010100"/>
    </source>
</evidence>
<evidence type="ECO:0000256" key="5">
    <source>
        <dbReference type="ARBA" id="ARBA00022692"/>
    </source>
</evidence>
<dbReference type="EMBL" id="JABEQO010000031">
    <property type="protein sequence ID" value="MBB2166405.1"/>
    <property type="molecule type" value="Genomic_DNA"/>
</dbReference>
<comment type="function">
    <text evidence="8">Uptake of L-lactate across the membrane. Can also transport D-lactate and glycolate.</text>
</comment>
<keyword evidence="8" id="KW-0997">Cell inner membrane</keyword>
<feature type="transmembrane region" description="Helical" evidence="8">
    <location>
        <begin position="247"/>
        <end position="266"/>
    </location>
</feature>
<feature type="transmembrane region" description="Helical" evidence="8">
    <location>
        <begin position="12"/>
        <end position="34"/>
    </location>
</feature>
<evidence type="ECO:0000256" key="1">
    <source>
        <dbReference type="ARBA" id="ARBA00004651"/>
    </source>
</evidence>
<organism evidence="9 12">
    <name type="scientific">Gluconacetobacter dulcium</name>
    <dbReference type="NCBI Taxonomy" id="2729096"/>
    <lineage>
        <taxon>Bacteria</taxon>
        <taxon>Pseudomonadati</taxon>
        <taxon>Pseudomonadota</taxon>
        <taxon>Alphaproteobacteria</taxon>
        <taxon>Acetobacterales</taxon>
        <taxon>Acetobacteraceae</taxon>
        <taxon>Gluconacetobacter</taxon>
    </lineage>
</organism>
<evidence type="ECO:0000313" key="12">
    <source>
        <dbReference type="Proteomes" id="UP000561077"/>
    </source>
</evidence>
<feature type="transmembrane region" description="Helical" evidence="8">
    <location>
        <begin position="222"/>
        <end position="241"/>
    </location>
</feature>
<feature type="transmembrane region" description="Helical" evidence="8">
    <location>
        <begin position="141"/>
        <end position="163"/>
    </location>
</feature>
<dbReference type="Proteomes" id="UP000561077">
    <property type="component" value="Unassembled WGS sequence"/>
</dbReference>
<evidence type="ECO:0000256" key="4">
    <source>
        <dbReference type="ARBA" id="ARBA00022475"/>
    </source>
</evidence>
<dbReference type="GO" id="GO:0005886">
    <property type="term" value="C:plasma membrane"/>
    <property type="evidence" value="ECO:0007669"/>
    <property type="project" value="UniProtKB-SubCell"/>
</dbReference>
<evidence type="ECO:0000256" key="8">
    <source>
        <dbReference type="RuleBase" id="RU365092"/>
    </source>
</evidence>
<name>A0A7W4INZ2_9PROT</name>
<keyword evidence="6 8" id="KW-1133">Transmembrane helix</keyword>
<feature type="transmembrane region" description="Helical" evidence="8">
    <location>
        <begin position="358"/>
        <end position="381"/>
    </location>
</feature>
<feature type="transmembrane region" description="Helical" evidence="8">
    <location>
        <begin position="72"/>
        <end position="94"/>
    </location>
</feature>
<comment type="caution">
    <text evidence="9">The sequence shown here is derived from an EMBL/GenBank/DDBJ whole genome shotgun (WGS) entry which is preliminary data.</text>
</comment>
<keyword evidence="5 8" id="KW-0812">Transmembrane</keyword>
<feature type="transmembrane region" description="Helical" evidence="8">
    <location>
        <begin position="417"/>
        <end position="439"/>
    </location>
</feature>
<keyword evidence="7 8" id="KW-0472">Membrane</keyword>
<sequence>MFQQILAPVGGSLGLSFIVAVLPVLAVLTLLGILRRPAWEAALAGLAIGLIAAVAVWRMPVGLAADAVLNGAVFALWPVMWIVLSALLLYNIAVKSGRFDAFRAWLLTNLPNDRRVVLVVIGFCFGALLEGVSGFGTPVAITSSLLILVGFPALEALVFVLIFNTAPVAFGALGVPVTVLGAVTGLPAHTLAAMIGRQLPFIAIALPFYVMALYGGRRSLRALWPLLLVAGGSFALSQFVSSNYLDYALTDVLSALGSLGATLIFLRTWRPAPDPEFAIDASILNVQAPTRTVASWQGWLPWLIASVVVILWTHFGVFLVGEQKIHWPGLDNAIAITLYDNRPYAAVWVFQPLTTGTAILISAIITTLIVRLSLADFIACIGQTLRQAWLAVITVMLIIGLAYLMNYSGMAYTLGKAVASTGHLFVFLSPFLGWVAVLLSGSDTSGNALFGNLQVVAAHQLHFDPVLFAATNSSGGVMGKMVSPQNIATGVAVTRLKGQEGVVFARTFWHSIIVTLALSIIVAAQQFLFPWIIPTLGVGR</sequence>